<reference evidence="3" key="2">
    <citation type="submission" date="2015-01" db="EMBL/GenBank/DDBJ databases">
        <title>Evolutionary Origins and Diversification of the Mycorrhizal Mutualists.</title>
        <authorList>
            <consortium name="DOE Joint Genome Institute"/>
            <consortium name="Mycorrhizal Genomics Consortium"/>
            <person name="Kohler A."/>
            <person name="Kuo A."/>
            <person name="Nagy L.G."/>
            <person name="Floudas D."/>
            <person name="Copeland A."/>
            <person name="Barry K.W."/>
            <person name="Cichocki N."/>
            <person name="Veneault-Fourrey C."/>
            <person name="LaButti K."/>
            <person name="Lindquist E.A."/>
            <person name="Lipzen A."/>
            <person name="Lundell T."/>
            <person name="Morin E."/>
            <person name="Murat C."/>
            <person name="Riley R."/>
            <person name="Ohm R."/>
            <person name="Sun H."/>
            <person name="Tunlid A."/>
            <person name="Henrissat B."/>
            <person name="Grigoriev I.V."/>
            <person name="Hibbett D.S."/>
            <person name="Martin F."/>
        </authorList>
    </citation>
    <scope>NUCLEOTIDE SEQUENCE [LARGE SCALE GENOMIC DNA]</scope>
    <source>
        <strain evidence="3">F 1598</strain>
    </source>
</reference>
<feature type="compositionally biased region" description="Polar residues" evidence="1">
    <location>
        <begin position="192"/>
        <end position="202"/>
    </location>
</feature>
<sequence>MIVVVDTLDGCEDHRLVAEHHGACRRSAWDINRPLWFFSTSRHIGAKFGSGAAAAHDPLVRFMSSIIDARDDIHLFLRRSLTAICAERQVMRSIPQPWPDLDTLLKEILRAGPSGPSPYAGLDLLYLQIMISSIPDISSSQLVLRIIVCLFNPLSVEQLQKLHGADRVSYLIPDRASDDMLNNVIISAAPINNETNSDGSTQRRNKHSRSYRDRVQLLPNRGKKR</sequence>
<evidence type="ECO:0000256" key="1">
    <source>
        <dbReference type="SAM" id="MobiDB-lite"/>
    </source>
</evidence>
<protein>
    <submittedName>
        <fullName evidence="2">Uncharacterized protein</fullName>
    </submittedName>
</protein>
<dbReference type="Proteomes" id="UP000054166">
    <property type="component" value="Unassembled WGS sequence"/>
</dbReference>
<organism evidence="2 3">
    <name type="scientific">Piloderma croceum (strain F 1598)</name>
    <dbReference type="NCBI Taxonomy" id="765440"/>
    <lineage>
        <taxon>Eukaryota</taxon>
        <taxon>Fungi</taxon>
        <taxon>Dikarya</taxon>
        <taxon>Basidiomycota</taxon>
        <taxon>Agaricomycotina</taxon>
        <taxon>Agaricomycetes</taxon>
        <taxon>Agaricomycetidae</taxon>
        <taxon>Atheliales</taxon>
        <taxon>Atheliaceae</taxon>
        <taxon>Piloderma</taxon>
    </lineage>
</organism>
<dbReference type="AlphaFoldDB" id="A0A0C3FK42"/>
<accession>A0A0C3FK42</accession>
<evidence type="ECO:0000313" key="3">
    <source>
        <dbReference type="Proteomes" id="UP000054166"/>
    </source>
</evidence>
<feature type="region of interest" description="Disordered" evidence="1">
    <location>
        <begin position="192"/>
        <end position="211"/>
    </location>
</feature>
<reference evidence="2 3" key="1">
    <citation type="submission" date="2014-04" db="EMBL/GenBank/DDBJ databases">
        <authorList>
            <consortium name="DOE Joint Genome Institute"/>
            <person name="Kuo A."/>
            <person name="Tarkka M."/>
            <person name="Buscot F."/>
            <person name="Kohler A."/>
            <person name="Nagy L.G."/>
            <person name="Floudas D."/>
            <person name="Copeland A."/>
            <person name="Barry K.W."/>
            <person name="Cichocki N."/>
            <person name="Veneault-Fourrey C."/>
            <person name="LaButti K."/>
            <person name="Lindquist E.A."/>
            <person name="Lipzen A."/>
            <person name="Lundell T."/>
            <person name="Morin E."/>
            <person name="Murat C."/>
            <person name="Sun H."/>
            <person name="Tunlid A."/>
            <person name="Henrissat B."/>
            <person name="Grigoriev I.V."/>
            <person name="Hibbett D.S."/>
            <person name="Martin F."/>
            <person name="Nordberg H.P."/>
            <person name="Cantor M.N."/>
            <person name="Hua S.X."/>
        </authorList>
    </citation>
    <scope>NUCLEOTIDE SEQUENCE [LARGE SCALE GENOMIC DNA]</scope>
    <source>
        <strain evidence="2 3">F 1598</strain>
    </source>
</reference>
<dbReference type="InParanoid" id="A0A0C3FK42"/>
<gene>
    <name evidence="2" type="ORF">PILCRDRAFT_9807</name>
</gene>
<evidence type="ECO:0000313" key="2">
    <source>
        <dbReference type="EMBL" id="KIM80279.1"/>
    </source>
</evidence>
<keyword evidence="3" id="KW-1185">Reference proteome</keyword>
<dbReference type="HOGENOM" id="CLU_1230321_0_0_1"/>
<proteinExistence type="predicted"/>
<name>A0A0C3FK42_PILCF</name>
<dbReference type="EMBL" id="KN833005">
    <property type="protein sequence ID" value="KIM80279.1"/>
    <property type="molecule type" value="Genomic_DNA"/>
</dbReference>